<dbReference type="GO" id="GO:0003677">
    <property type="term" value="F:DNA binding"/>
    <property type="evidence" value="ECO:0007669"/>
    <property type="project" value="UniProtKB-KW"/>
</dbReference>
<protein>
    <submittedName>
        <fullName evidence="1">Putative XRE-type DNA-binding protein</fullName>
    </submittedName>
</protein>
<comment type="caution">
    <text evidence="1">The sequence shown here is derived from an EMBL/GenBank/DDBJ whole genome shotgun (WGS) entry which is preliminary data.</text>
</comment>
<sequence length="275" mass="30085">MSGKSFVPIAVPASVWDRGEVRTALRERDIAALLRSVQQYTGASQQRIATALEMSQGRVNELINRRRIVTSLGAFERIADGLRMPDHARMDLGLAPAASEHVTLSELAEISATYPSQSAAADEIRKIAKDVASVDILAVRGLGILGLNDSLLREALPLEARLRVLLLDPDSDAAADRAAEIGESPESFVAGIRLSIARVKEMAAANRPVQIYLYSHAPVWRIIKLDSSLFVSAFTDYHEGHSSPTHRVEPNRHGVLHHAFVRTLEQNFATGCRII</sequence>
<dbReference type="Proteomes" id="UP000540412">
    <property type="component" value="Unassembled WGS sequence"/>
</dbReference>
<evidence type="ECO:0000313" key="1">
    <source>
        <dbReference type="EMBL" id="MBB5913598.1"/>
    </source>
</evidence>
<proteinExistence type="predicted"/>
<dbReference type="Pfam" id="PF13560">
    <property type="entry name" value="HTH_31"/>
    <property type="match status" value="1"/>
</dbReference>
<dbReference type="AlphaFoldDB" id="A0A7W9PDF1"/>
<dbReference type="RefSeq" id="WP_040744674.1">
    <property type="nucleotide sequence ID" value="NZ_JACHIT010000001.1"/>
</dbReference>
<gene>
    <name evidence="1" type="ORF">BJY24_002465</name>
</gene>
<organism evidence="1 2">
    <name type="scientific">Nocardia transvalensis</name>
    <dbReference type="NCBI Taxonomy" id="37333"/>
    <lineage>
        <taxon>Bacteria</taxon>
        <taxon>Bacillati</taxon>
        <taxon>Actinomycetota</taxon>
        <taxon>Actinomycetes</taxon>
        <taxon>Mycobacteriales</taxon>
        <taxon>Nocardiaceae</taxon>
        <taxon>Nocardia</taxon>
    </lineage>
</organism>
<dbReference type="EMBL" id="JACHIT010000001">
    <property type="protein sequence ID" value="MBB5913598.1"/>
    <property type="molecule type" value="Genomic_DNA"/>
</dbReference>
<keyword evidence="1" id="KW-0238">DNA-binding</keyword>
<name>A0A7W9PDF1_9NOCA</name>
<accession>A0A7W9PDF1</accession>
<keyword evidence="2" id="KW-1185">Reference proteome</keyword>
<evidence type="ECO:0000313" key="2">
    <source>
        <dbReference type="Proteomes" id="UP000540412"/>
    </source>
</evidence>
<reference evidence="1 2" key="1">
    <citation type="submission" date="2020-08" db="EMBL/GenBank/DDBJ databases">
        <title>Sequencing the genomes of 1000 actinobacteria strains.</title>
        <authorList>
            <person name="Klenk H.-P."/>
        </authorList>
    </citation>
    <scope>NUCLEOTIDE SEQUENCE [LARGE SCALE GENOMIC DNA]</scope>
    <source>
        <strain evidence="1 2">DSM 43582</strain>
    </source>
</reference>